<dbReference type="PRINTS" id="PR00046">
    <property type="entry name" value="SIGMA70FCT"/>
</dbReference>
<dbReference type="PIRSF" id="PIRSF000770">
    <property type="entry name" value="RNA_pol_sigma-SigE/K"/>
    <property type="match status" value="1"/>
</dbReference>
<keyword evidence="4 5" id="KW-0804">Transcription</keyword>
<dbReference type="Pfam" id="PF04542">
    <property type="entry name" value="Sigma70_r2"/>
    <property type="match status" value="1"/>
</dbReference>
<reference evidence="8 9" key="1">
    <citation type="submission" date="2017-06" db="EMBL/GenBank/DDBJ databases">
        <title>Reclassification of a Polynucleobacter cosmopolitanus strain isolated from tropical Lake Victoria as Polynucleobacter victoriensis comb. nov.</title>
        <authorList>
            <person name="Hahn M.W."/>
        </authorList>
    </citation>
    <scope>NUCLEOTIDE SEQUENCE [LARGE SCALE GENOMIC DNA]</scope>
    <source>
        <strain evidence="8 9">MWH-MoIso2</strain>
    </source>
</reference>
<dbReference type="PROSITE" id="PS00715">
    <property type="entry name" value="SIGMA70_1"/>
    <property type="match status" value="1"/>
</dbReference>
<dbReference type="InterPro" id="IPR007624">
    <property type="entry name" value="RNA_pol_sigma70_r3"/>
</dbReference>
<dbReference type="InterPro" id="IPR007627">
    <property type="entry name" value="RNA_pol_sigma70_r2"/>
</dbReference>
<name>A0A229FV91_9BURK</name>
<gene>
    <name evidence="8" type="primary">fliA</name>
    <name evidence="8" type="ORF">AOC33_00310</name>
</gene>
<dbReference type="InterPro" id="IPR013324">
    <property type="entry name" value="RNA_pol_sigma_r3/r4-like"/>
</dbReference>
<dbReference type="RefSeq" id="WP_089514619.1">
    <property type="nucleotide sequence ID" value="NZ_NJGG01000001.1"/>
</dbReference>
<dbReference type="InterPro" id="IPR007630">
    <property type="entry name" value="RNA_pol_sigma70_r4"/>
</dbReference>
<dbReference type="InterPro" id="IPR012845">
    <property type="entry name" value="RNA_pol_sigma_FliA_WhiG"/>
</dbReference>
<evidence type="ECO:0000313" key="9">
    <source>
        <dbReference type="Proteomes" id="UP000215188"/>
    </source>
</evidence>
<dbReference type="OrthoDB" id="9799825at2"/>
<dbReference type="PANTHER" id="PTHR30385">
    <property type="entry name" value="SIGMA FACTOR F FLAGELLAR"/>
    <property type="match status" value="1"/>
</dbReference>
<evidence type="ECO:0000256" key="1">
    <source>
        <dbReference type="ARBA" id="ARBA00023015"/>
    </source>
</evidence>
<dbReference type="SUPFAM" id="SSF88659">
    <property type="entry name" value="Sigma3 and sigma4 domains of RNA polymerase sigma factors"/>
    <property type="match status" value="2"/>
</dbReference>
<dbReference type="EMBL" id="NJGG01000001">
    <property type="protein sequence ID" value="OXL15580.1"/>
    <property type="molecule type" value="Genomic_DNA"/>
</dbReference>
<feature type="domain" description="RNA polymerase sigma-70" evidence="7">
    <location>
        <begin position="206"/>
        <end position="232"/>
    </location>
</feature>
<dbReference type="Proteomes" id="UP000215188">
    <property type="component" value="Unassembled WGS sequence"/>
</dbReference>
<proteinExistence type="inferred from homology"/>
<dbReference type="NCBIfam" id="TIGR02937">
    <property type="entry name" value="sigma70-ECF"/>
    <property type="match status" value="1"/>
</dbReference>
<dbReference type="GO" id="GO:0003899">
    <property type="term" value="F:DNA-directed RNA polymerase activity"/>
    <property type="evidence" value="ECO:0007669"/>
    <property type="project" value="InterPro"/>
</dbReference>
<dbReference type="GO" id="GO:0006352">
    <property type="term" value="P:DNA-templated transcription initiation"/>
    <property type="evidence" value="ECO:0007669"/>
    <property type="project" value="InterPro"/>
</dbReference>
<evidence type="ECO:0000259" key="6">
    <source>
        <dbReference type="PROSITE" id="PS00715"/>
    </source>
</evidence>
<comment type="similarity">
    <text evidence="5">Belongs to the sigma-70 factor family.</text>
</comment>
<dbReference type="CDD" id="cd06171">
    <property type="entry name" value="Sigma70_r4"/>
    <property type="match status" value="1"/>
</dbReference>
<evidence type="ECO:0000259" key="7">
    <source>
        <dbReference type="PROSITE" id="PS00716"/>
    </source>
</evidence>
<dbReference type="AlphaFoldDB" id="A0A229FV91"/>
<keyword evidence="1 5" id="KW-0805">Transcription regulation</keyword>
<dbReference type="NCBIfam" id="NF005413">
    <property type="entry name" value="PRK06986.1"/>
    <property type="match status" value="1"/>
</dbReference>
<dbReference type="GO" id="GO:0016987">
    <property type="term" value="F:sigma factor activity"/>
    <property type="evidence" value="ECO:0007669"/>
    <property type="project" value="UniProtKB-KW"/>
</dbReference>
<evidence type="ECO:0000256" key="3">
    <source>
        <dbReference type="ARBA" id="ARBA00023125"/>
    </source>
</evidence>
<keyword evidence="9" id="KW-1185">Reference proteome</keyword>
<sequence length="248" mass="28393">MYDSKGRTIKEEVLTKHTPMVKKLAHQLKAKLPPNIEVDDLIQAGMIGLLDALSKYEETVQAQFETYAVQRIRGAMLDQLRENDWMPRGTRKNMKKIELVLNELQQEYSRHPTEIETAKKLKVSLKEYQKMLSEGAGHQLVYFDDFNGGGGEDSDHFLDRFYSDTSSDPLQALINHGFRAAVIKAIENLPEREKLLMGLYYEQELNLKEIGVVLEISESRVSQIHSQAIARMRGVLRNQKWTGLSSNT</sequence>
<dbReference type="SUPFAM" id="SSF88946">
    <property type="entry name" value="Sigma2 domain of RNA polymerase sigma factors"/>
    <property type="match status" value="1"/>
</dbReference>
<dbReference type="InterPro" id="IPR014284">
    <property type="entry name" value="RNA_pol_sigma-70_dom"/>
</dbReference>
<dbReference type="GO" id="GO:0003677">
    <property type="term" value="F:DNA binding"/>
    <property type="evidence" value="ECO:0007669"/>
    <property type="project" value="UniProtKB-KW"/>
</dbReference>
<organism evidence="8 9">
    <name type="scientific">Polynucleobacter cosmopolitanus</name>
    <dbReference type="NCBI Taxonomy" id="351345"/>
    <lineage>
        <taxon>Bacteria</taxon>
        <taxon>Pseudomonadati</taxon>
        <taxon>Pseudomonadota</taxon>
        <taxon>Betaproteobacteria</taxon>
        <taxon>Burkholderiales</taxon>
        <taxon>Burkholderiaceae</taxon>
        <taxon>Polynucleobacter</taxon>
    </lineage>
</organism>
<comment type="caution">
    <text evidence="8">The sequence shown here is derived from an EMBL/GenBank/DDBJ whole genome shotgun (WGS) entry which is preliminary data.</text>
</comment>
<feature type="domain" description="RNA polymerase sigma-70" evidence="6">
    <location>
        <begin position="40"/>
        <end position="53"/>
    </location>
</feature>
<dbReference type="PROSITE" id="PS00716">
    <property type="entry name" value="SIGMA70_2"/>
    <property type="match status" value="1"/>
</dbReference>
<evidence type="ECO:0000313" key="8">
    <source>
        <dbReference type="EMBL" id="OXL15580.1"/>
    </source>
</evidence>
<protein>
    <recommendedName>
        <fullName evidence="5">RNA polymerase sigma factor</fullName>
    </recommendedName>
</protein>
<evidence type="ECO:0000256" key="5">
    <source>
        <dbReference type="RuleBase" id="RU362124"/>
    </source>
</evidence>
<dbReference type="Pfam" id="PF04539">
    <property type="entry name" value="Sigma70_r3"/>
    <property type="match status" value="1"/>
</dbReference>
<dbReference type="Pfam" id="PF04545">
    <property type="entry name" value="Sigma70_r4"/>
    <property type="match status" value="1"/>
</dbReference>
<dbReference type="PANTHER" id="PTHR30385:SF7">
    <property type="entry name" value="RNA POLYMERASE SIGMA FACTOR FLIA"/>
    <property type="match status" value="1"/>
</dbReference>
<comment type="function">
    <text evidence="5">Sigma factors are initiation factors that promote the attachment of RNA polymerase to specific initiation sites and are then released.</text>
</comment>
<dbReference type="NCBIfam" id="TIGR02479">
    <property type="entry name" value="FliA_WhiG"/>
    <property type="match status" value="1"/>
</dbReference>
<dbReference type="Gene3D" id="1.20.140.160">
    <property type="match status" value="1"/>
</dbReference>
<keyword evidence="2 5" id="KW-0731">Sigma factor</keyword>
<accession>A0A229FV91</accession>
<dbReference type="InterPro" id="IPR000943">
    <property type="entry name" value="RNA_pol_sigma70"/>
</dbReference>
<dbReference type="InterPro" id="IPR013325">
    <property type="entry name" value="RNA_pol_sigma_r2"/>
</dbReference>
<evidence type="ECO:0000256" key="4">
    <source>
        <dbReference type="ARBA" id="ARBA00023163"/>
    </source>
</evidence>
<evidence type="ECO:0000256" key="2">
    <source>
        <dbReference type="ARBA" id="ARBA00023082"/>
    </source>
</evidence>
<keyword evidence="3 5" id="KW-0238">DNA-binding</keyword>
<dbReference type="Gene3D" id="1.10.1740.10">
    <property type="match status" value="1"/>
</dbReference>